<feature type="chain" id="PRO_5030588224" description="Thioredoxin domain-containing protein" evidence="2">
    <location>
        <begin position="24"/>
        <end position="250"/>
    </location>
</feature>
<dbReference type="SUPFAM" id="SSF52833">
    <property type="entry name" value="Thioredoxin-like"/>
    <property type="match status" value="1"/>
</dbReference>
<dbReference type="InterPro" id="IPR013766">
    <property type="entry name" value="Thioredoxin_domain"/>
</dbReference>
<organism evidence="4">
    <name type="scientific">Pyrodinium bahamense</name>
    <dbReference type="NCBI Taxonomy" id="73915"/>
    <lineage>
        <taxon>Eukaryota</taxon>
        <taxon>Sar</taxon>
        <taxon>Alveolata</taxon>
        <taxon>Dinophyceae</taxon>
        <taxon>Gonyaulacales</taxon>
        <taxon>Pyrocystaceae</taxon>
        <taxon>Pyrodinium</taxon>
    </lineage>
</organism>
<dbReference type="InterPro" id="IPR036249">
    <property type="entry name" value="Thioredoxin-like_sf"/>
</dbReference>
<feature type="transmembrane region" description="Helical" evidence="1">
    <location>
        <begin position="169"/>
        <end position="192"/>
    </location>
</feature>
<dbReference type="GO" id="GO:0015035">
    <property type="term" value="F:protein-disulfide reductase activity"/>
    <property type="evidence" value="ECO:0007669"/>
    <property type="project" value="TreeGrafter"/>
</dbReference>
<proteinExistence type="predicted"/>
<keyword evidence="1" id="KW-0812">Transmembrane</keyword>
<sequence>MSMCMSSLVLWVSLVFLPTPCAGVGIPEWLPEWLRPAHQQMQARKERMKLAEPVLDLTGENFEEELNRTGRPIVVAFVVKWCPYCKRIGPAFEDMAWRFNQTLRIGIVDFEAYPELRKGFAKGGLPLIFFVQRSSTGRSVVKFFGPRRRDVVETWISLKSGAGPVELPFAWRVALMAYHIAVSLLAQLLTALDIEPTDSGSAGGPLDDGGTLGVAALVVAAISLVLILVPLICCCCCRAPRGKPGAKKKQ</sequence>
<reference evidence="4" key="1">
    <citation type="submission" date="2021-01" db="EMBL/GenBank/DDBJ databases">
        <authorList>
            <person name="Corre E."/>
            <person name="Pelletier E."/>
            <person name="Niang G."/>
            <person name="Scheremetjew M."/>
            <person name="Finn R."/>
            <person name="Kale V."/>
            <person name="Holt S."/>
            <person name="Cochrane G."/>
            <person name="Meng A."/>
            <person name="Brown T."/>
            <person name="Cohen L."/>
        </authorList>
    </citation>
    <scope>NUCLEOTIDE SEQUENCE</scope>
    <source>
        <strain evidence="4">Pbaha01</strain>
    </source>
</reference>
<dbReference type="GO" id="GO:0005788">
    <property type="term" value="C:endoplasmic reticulum lumen"/>
    <property type="evidence" value="ECO:0007669"/>
    <property type="project" value="TreeGrafter"/>
</dbReference>
<evidence type="ECO:0000256" key="1">
    <source>
        <dbReference type="SAM" id="Phobius"/>
    </source>
</evidence>
<dbReference type="PANTHER" id="PTHR45815:SF3">
    <property type="entry name" value="PROTEIN DISULFIDE-ISOMERASE A6"/>
    <property type="match status" value="1"/>
</dbReference>
<feature type="domain" description="Thioredoxin" evidence="3">
    <location>
        <begin position="48"/>
        <end position="161"/>
    </location>
</feature>
<keyword evidence="2" id="KW-0732">Signal</keyword>
<dbReference type="PANTHER" id="PTHR45815">
    <property type="entry name" value="PROTEIN DISULFIDE-ISOMERASE A6"/>
    <property type="match status" value="1"/>
</dbReference>
<dbReference type="CDD" id="cd02961">
    <property type="entry name" value="PDI_a_family"/>
    <property type="match status" value="1"/>
</dbReference>
<dbReference type="GO" id="GO:0034976">
    <property type="term" value="P:response to endoplasmic reticulum stress"/>
    <property type="evidence" value="ECO:0007669"/>
    <property type="project" value="TreeGrafter"/>
</dbReference>
<dbReference type="PROSITE" id="PS51352">
    <property type="entry name" value="THIOREDOXIN_2"/>
    <property type="match status" value="1"/>
</dbReference>
<feature type="transmembrane region" description="Helical" evidence="1">
    <location>
        <begin position="212"/>
        <end position="232"/>
    </location>
</feature>
<dbReference type="EMBL" id="HBEG01042037">
    <property type="protein sequence ID" value="CAD8381961.1"/>
    <property type="molecule type" value="Transcribed_RNA"/>
</dbReference>
<gene>
    <name evidence="4" type="ORF">PBAH0796_LOCUS25649</name>
</gene>
<feature type="signal peptide" evidence="2">
    <location>
        <begin position="1"/>
        <end position="23"/>
    </location>
</feature>
<evidence type="ECO:0000313" key="4">
    <source>
        <dbReference type="EMBL" id="CAD8381961.1"/>
    </source>
</evidence>
<dbReference type="AlphaFoldDB" id="A0A7S0B373"/>
<keyword evidence="1" id="KW-0472">Membrane</keyword>
<keyword evidence="1" id="KW-1133">Transmembrane helix</keyword>
<dbReference type="Gene3D" id="3.40.30.10">
    <property type="entry name" value="Glutaredoxin"/>
    <property type="match status" value="1"/>
</dbReference>
<dbReference type="Pfam" id="PF00085">
    <property type="entry name" value="Thioredoxin"/>
    <property type="match status" value="1"/>
</dbReference>
<name>A0A7S0B373_9DINO</name>
<protein>
    <recommendedName>
        <fullName evidence="3">Thioredoxin domain-containing protein</fullName>
    </recommendedName>
</protein>
<evidence type="ECO:0000259" key="3">
    <source>
        <dbReference type="PROSITE" id="PS51352"/>
    </source>
</evidence>
<evidence type="ECO:0000256" key="2">
    <source>
        <dbReference type="SAM" id="SignalP"/>
    </source>
</evidence>
<accession>A0A7S0B373</accession>